<dbReference type="SUPFAM" id="SSF52096">
    <property type="entry name" value="ClpP/crotonase"/>
    <property type="match status" value="1"/>
</dbReference>
<feature type="domain" description="Enoyl-CoA hydratase/isomerase" evidence="4">
    <location>
        <begin position="13"/>
        <end position="343"/>
    </location>
</feature>
<evidence type="ECO:0000256" key="1">
    <source>
        <dbReference type="ARBA" id="ARBA00001709"/>
    </source>
</evidence>
<proteinExistence type="predicted"/>
<gene>
    <name evidence="5" type="ORF">COA17_01200</name>
</gene>
<evidence type="ECO:0000256" key="3">
    <source>
        <dbReference type="ARBA" id="ARBA00022801"/>
    </source>
</evidence>
<dbReference type="Pfam" id="PF16113">
    <property type="entry name" value="ECH_2"/>
    <property type="match status" value="1"/>
</dbReference>
<reference evidence="5 6" key="1">
    <citation type="submission" date="2017-09" db="EMBL/GenBank/DDBJ databases">
        <title>Sphingomonas ginsenosidimutans KACC 14949, whole genome shotgun sequence.</title>
        <authorList>
            <person name="Feng G."/>
            <person name="Zhu H."/>
        </authorList>
    </citation>
    <scope>NUCLEOTIDE SEQUENCE [LARGE SCALE GENOMIC DNA]</scope>
    <source>
        <strain evidence="5 6">KACC 14949</strain>
    </source>
</reference>
<dbReference type="CDD" id="cd06558">
    <property type="entry name" value="crotonase-like"/>
    <property type="match status" value="1"/>
</dbReference>
<dbReference type="AlphaFoldDB" id="A0A2A4HZ13"/>
<name>A0A2A4HZ13_9SPHN</name>
<dbReference type="GO" id="GO:0003860">
    <property type="term" value="F:3-hydroxyisobutyryl-CoA hydrolase activity"/>
    <property type="evidence" value="ECO:0007669"/>
    <property type="project" value="UniProtKB-EC"/>
</dbReference>
<dbReference type="PANTHER" id="PTHR43176:SF3">
    <property type="entry name" value="3-HYDROXYISOBUTYRYL-COA HYDROLASE, MITOCHONDRIAL"/>
    <property type="match status" value="1"/>
</dbReference>
<dbReference type="InterPro" id="IPR032259">
    <property type="entry name" value="HIBYL-CoA-H"/>
</dbReference>
<evidence type="ECO:0000313" key="6">
    <source>
        <dbReference type="Proteomes" id="UP000218784"/>
    </source>
</evidence>
<comment type="catalytic activity">
    <reaction evidence="1">
        <text>3-hydroxy-2-methylpropanoyl-CoA + H2O = 3-hydroxy-2-methylpropanoate + CoA + H(+)</text>
        <dbReference type="Rhea" id="RHEA:20888"/>
        <dbReference type="ChEBI" id="CHEBI:11805"/>
        <dbReference type="ChEBI" id="CHEBI:15377"/>
        <dbReference type="ChEBI" id="CHEBI:15378"/>
        <dbReference type="ChEBI" id="CHEBI:57287"/>
        <dbReference type="ChEBI" id="CHEBI:57340"/>
        <dbReference type="EC" id="3.1.2.4"/>
    </reaction>
</comment>
<dbReference type="GO" id="GO:0005829">
    <property type="term" value="C:cytosol"/>
    <property type="evidence" value="ECO:0007669"/>
    <property type="project" value="TreeGrafter"/>
</dbReference>
<dbReference type="GO" id="GO:0006574">
    <property type="term" value="P:L-valine catabolic process"/>
    <property type="evidence" value="ECO:0007669"/>
    <property type="project" value="TreeGrafter"/>
</dbReference>
<accession>A0A2A4HZ13</accession>
<protein>
    <recommendedName>
        <fullName evidence="2">3-hydroxyisobutyryl-CoA hydrolase</fullName>
        <ecNumber evidence="2">3.1.2.4</ecNumber>
    </recommendedName>
</protein>
<dbReference type="Gene3D" id="3.90.226.10">
    <property type="entry name" value="2-enoyl-CoA Hydratase, Chain A, domain 1"/>
    <property type="match status" value="1"/>
</dbReference>
<dbReference type="InterPro" id="IPR045004">
    <property type="entry name" value="ECH_dom"/>
</dbReference>
<dbReference type="Proteomes" id="UP000218784">
    <property type="component" value="Unassembled WGS sequence"/>
</dbReference>
<dbReference type="PANTHER" id="PTHR43176">
    <property type="entry name" value="3-HYDROXYISOBUTYRYL-COA HYDROLASE-RELATED"/>
    <property type="match status" value="1"/>
</dbReference>
<dbReference type="EC" id="3.1.2.4" evidence="2"/>
<dbReference type="NCBIfam" id="NF004127">
    <property type="entry name" value="PRK05617.1"/>
    <property type="match status" value="1"/>
</dbReference>
<comment type="caution">
    <text evidence="5">The sequence shown here is derived from an EMBL/GenBank/DDBJ whole genome shotgun (WGS) entry which is preliminary data.</text>
</comment>
<keyword evidence="3" id="KW-0378">Hydrolase</keyword>
<dbReference type="InterPro" id="IPR029045">
    <property type="entry name" value="ClpP/crotonase-like_dom_sf"/>
</dbReference>
<sequence>MTGELIVATEGAVGRIRLNRPKALHALTTAMCTGVLDALEAWREDAGVRCVVIDHAPAPDGDPKLSRGFCAGGDIRMLADSGAKDGAEARAFFHTEYRMNHRLFTYAKDTVAFMDGITMGGGMGISQPCRFRVATENTKLAMPETGIGLFPDVGGGWYLSRLPGRIGQYLALTGHRLDGAECLALGLATHFLPADRVEEAKAAIAARPDDVAAVLDRLSVEPGAAAILVQRGHVDRLFASDRLEEVFAALAADDGDFARATLATLNTKSPQTMKVSLKLLLDGRTMPTFEDEMRQEYAVGSRVVQRHDFLEGVRAVIVDKDNAPRWNPATPEGVSDHVIDQIFAPLPDDEAWTPY</sequence>
<evidence type="ECO:0000259" key="4">
    <source>
        <dbReference type="Pfam" id="PF16113"/>
    </source>
</evidence>
<dbReference type="EMBL" id="NWVD01000001">
    <property type="protein sequence ID" value="PCG10112.1"/>
    <property type="molecule type" value="Genomic_DNA"/>
</dbReference>
<evidence type="ECO:0000313" key="5">
    <source>
        <dbReference type="EMBL" id="PCG10112.1"/>
    </source>
</evidence>
<organism evidence="5 6">
    <name type="scientific">Sphingomonas ginsenosidimutans</name>
    <dbReference type="NCBI Taxonomy" id="862134"/>
    <lineage>
        <taxon>Bacteria</taxon>
        <taxon>Pseudomonadati</taxon>
        <taxon>Pseudomonadota</taxon>
        <taxon>Alphaproteobacteria</taxon>
        <taxon>Sphingomonadales</taxon>
        <taxon>Sphingomonadaceae</taxon>
        <taxon>Sphingomonas</taxon>
    </lineage>
</organism>
<keyword evidence="6" id="KW-1185">Reference proteome</keyword>
<evidence type="ECO:0000256" key="2">
    <source>
        <dbReference type="ARBA" id="ARBA00011915"/>
    </source>
</evidence>
<dbReference type="RefSeq" id="WP_096609658.1">
    <property type="nucleotide sequence ID" value="NZ_NWVD01000001.1"/>
</dbReference>